<evidence type="ECO:0000256" key="1">
    <source>
        <dbReference type="SAM" id="MobiDB-lite"/>
    </source>
</evidence>
<name>A0A4R0MRX1_9SPHI</name>
<reference evidence="2 3" key="1">
    <citation type="submission" date="2019-02" db="EMBL/GenBank/DDBJ databases">
        <title>Pedobacter sp. RP-1-13 sp. nov., isolated from Arctic soil.</title>
        <authorList>
            <person name="Dahal R.H."/>
        </authorList>
    </citation>
    <scope>NUCLEOTIDE SEQUENCE [LARGE SCALE GENOMIC DNA]</scope>
    <source>
        <strain evidence="2 3">RP-1-13</strain>
    </source>
</reference>
<evidence type="ECO:0000313" key="2">
    <source>
        <dbReference type="EMBL" id="TCC88774.1"/>
    </source>
</evidence>
<sequence length="247" mass="28811">MEQSKHSQEIIDLGKKLVKEFSKHDQRDTTLSWMAHYLSELIISVENEHDGEKKTVLQAKACEVILGIWKNRNDFPRGTRPLIGLSSAVEVINSLRKNDPDIDYWARSRSYEDHSEWGNFAETMRNSSQNVFDLTLLASVGQEMLLKEKEWSEFPNLLSVEEKEILDFIDQVLQRDKNPIRIVYTPAGSKKKGRKPEKIELVFKRIEKLLNLQLQKYEQLKTAVLGEKNEPDWEEDGDDEFNDFLDD</sequence>
<feature type="region of interest" description="Disordered" evidence="1">
    <location>
        <begin position="227"/>
        <end position="247"/>
    </location>
</feature>
<feature type="compositionally biased region" description="Acidic residues" evidence="1">
    <location>
        <begin position="232"/>
        <end position="247"/>
    </location>
</feature>
<accession>A0A4R0MRX1</accession>
<dbReference type="AlphaFoldDB" id="A0A4R0MRX1"/>
<dbReference type="RefSeq" id="WP_131554829.1">
    <property type="nucleotide sequence ID" value="NZ_SJSK01000005.1"/>
</dbReference>
<gene>
    <name evidence="2" type="ORF">EZ428_19285</name>
</gene>
<dbReference type="EMBL" id="SJSK01000005">
    <property type="protein sequence ID" value="TCC88774.1"/>
    <property type="molecule type" value="Genomic_DNA"/>
</dbReference>
<organism evidence="2 3">
    <name type="scientific">Pedobacter frigiditerrae</name>
    <dbReference type="NCBI Taxonomy" id="2530452"/>
    <lineage>
        <taxon>Bacteria</taxon>
        <taxon>Pseudomonadati</taxon>
        <taxon>Bacteroidota</taxon>
        <taxon>Sphingobacteriia</taxon>
        <taxon>Sphingobacteriales</taxon>
        <taxon>Sphingobacteriaceae</taxon>
        <taxon>Pedobacter</taxon>
    </lineage>
</organism>
<comment type="caution">
    <text evidence="2">The sequence shown here is derived from an EMBL/GenBank/DDBJ whole genome shotgun (WGS) entry which is preliminary data.</text>
</comment>
<dbReference type="OrthoDB" id="4166375at2"/>
<proteinExistence type="predicted"/>
<protein>
    <submittedName>
        <fullName evidence="2">Uncharacterized protein</fullName>
    </submittedName>
</protein>
<dbReference type="Proteomes" id="UP000292884">
    <property type="component" value="Unassembled WGS sequence"/>
</dbReference>
<keyword evidence="3" id="KW-1185">Reference proteome</keyword>
<evidence type="ECO:0000313" key="3">
    <source>
        <dbReference type="Proteomes" id="UP000292884"/>
    </source>
</evidence>